<dbReference type="PANTHER" id="PTHR31291:SF2">
    <property type="entry name" value="ALPHA-KETOGLUTARATE-DEPENDENT DIOXYGENASE FTO"/>
    <property type="match status" value="1"/>
</dbReference>
<dbReference type="GO" id="GO:0035516">
    <property type="term" value="F:broad specificity oxidative DNA demethylase activity"/>
    <property type="evidence" value="ECO:0007669"/>
    <property type="project" value="InterPro"/>
</dbReference>
<evidence type="ECO:0000256" key="10">
    <source>
        <dbReference type="ARBA" id="ARBA00023004"/>
    </source>
</evidence>
<evidence type="ECO:0000256" key="9">
    <source>
        <dbReference type="ARBA" id="ARBA00023002"/>
    </source>
</evidence>
<evidence type="ECO:0000256" key="22">
    <source>
        <dbReference type="ARBA" id="ARBA00049565"/>
    </source>
</evidence>
<comment type="catalytic activity">
    <reaction evidence="20">
        <text>a 5'-end (N(7)-methyl 5'-triphosphoguanosine)-(N(6),2'-O-dimethyladenosine) in U6 snRNA + 2-oxoglutarate + O2 = a 5'-end (N(7)-methyl 5'-triphosphoguanosine)-(2'-O-methyladenosine) in U6 snRNA + formaldehyde + succinate + CO2</text>
        <dbReference type="Rhea" id="RHEA:57904"/>
        <dbReference type="Rhea" id="RHEA-COMP:15030"/>
        <dbReference type="Rhea" id="RHEA-COMP:15031"/>
        <dbReference type="ChEBI" id="CHEBI:15379"/>
        <dbReference type="ChEBI" id="CHEBI:16526"/>
        <dbReference type="ChEBI" id="CHEBI:16810"/>
        <dbReference type="ChEBI" id="CHEBI:16842"/>
        <dbReference type="ChEBI" id="CHEBI:30031"/>
        <dbReference type="ChEBI" id="CHEBI:85958"/>
        <dbReference type="ChEBI" id="CHEBI:85959"/>
    </reaction>
</comment>
<dbReference type="GO" id="GO:1990931">
    <property type="term" value="F:mRNA N6-methyladenosine dioxygenase activity"/>
    <property type="evidence" value="ECO:0007669"/>
    <property type="project" value="UniProtKB-EC"/>
</dbReference>
<dbReference type="EC" id="1.14.11.53" evidence="4"/>
<dbReference type="GO" id="GO:0042245">
    <property type="term" value="P:RNA repair"/>
    <property type="evidence" value="ECO:0007669"/>
    <property type="project" value="InterPro"/>
</dbReference>
<dbReference type="InterPro" id="IPR032868">
    <property type="entry name" value="FTO"/>
</dbReference>
<protein>
    <recommendedName>
        <fullName evidence="5">Alpha-ketoglutarate-dependent dioxygenase FTO</fullName>
        <ecNumber evidence="4">1.14.11.53</ecNumber>
    </recommendedName>
    <alternativeName>
        <fullName evidence="12">U6 small nuclear RNA (2'-O-methyladenosine-N(6)-)-demethylase FTO</fullName>
    </alternativeName>
    <alternativeName>
        <fullName evidence="13">U6 small nuclear RNA N(6)-methyladenosine-demethylase FTO</fullName>
    </alternativeName>
    <alternativeName>
        <fullName evidence="15">mRNA (2'-O-methyladenosine-N(6)-)-demethylase FTO</fullName>
    </alternativeName>
    <alternativeName>
        <fullName evidence="16">mRNA N(6)-methyladenosine demethylase FTO</fullName>
    </alternativeName>
    <alternativeName>
        <fullName evidence="14">tRNA N1-methyl adenine demethylase FTO</fullName>
    </alternativeName>
</protein>
<dbReference type="GO" id="GO:0005737">
    <property type="term" value="C:cytoplasm"/>
    <property type="evidence" value="ECO:0007669"/>
    <property type="project" value="UniProtKB-SubCell"/>
</dbReference>
<evidence type="ECO:0000313" key="24">
    <source>
        <dbReference type="EMBL" id="CAE0434824.1"/>
    </source>
</evidence>
<evidence type="ECO:0000256" key="4">
    <source>
        <dbReference type="ARBA" id="ARBA00012931"/>
    </source>
</evidence>
<evidence type="ECO:0000256" key="12">
    <source>
        <dbReference type="ARBA" id="ARBA00030404"/>
    </source>
</evidence>
<reference evidence="24" key="1">
    <citation type="submission" date="2021-01" db="EMBL/GenBank/DDBJ databases">
        <authorList>
            <person name="Corre E."/>
            <person name="Pelletier E."/>
            <person name="Niang G."/>
            <person name="Scheremetjew M."/>
            <person name="Finn R."/>
            <person name="Kale V."/>
            <person name="Holt S."/>
            <person name="Cochrane G."/>
            <person name="Meng A."/>
            <person name="Brown T."/>
            <person name="Cohen L."/>
        </authorList>
    </citation>
    <scope>NUCLEOTIDE SEQUENCE</scope>
    <source>
        <strain evidence="24">GSBS06</strain>
    </source>
</reference>
<keyword evidence="7" id="KW-0479">Metal-binding</keyword>
<keyword evidence="8" id="KW-0223">Dioxygenase</keyword>
<evidence type="ECO:0000256" key="6">
    <source>
        <dbReference type="ARBA" id="ARBA00022490"/>
    </source>
</evidence>
<dbReference type="SMART" id="SM01223">
    <property type="entry name" value="FTO_NTD"/>
    <property type="match status" value="1"/>
</dbReference>
<dbReference type="GO" id="GO:0016607">
    <property type="term" value="C:nuclear speck"/>
    <property type="evidence" value="ECO:0007669"/>
    <property type="project" value="UniProtKB-SubCell"/>
</dbReference>
<dbReference type="EMBL" id="HBIN01006992">
    <property type="protein sequence ID" value="CAE0434824.1"/>
    <property type="molecule type" value="Transcribed_RNA"/>
</dbReference>
<accession>A0A7S3LM41</accession>
<evidence type="ECO:0000256" key="13">
    <source>
        <dbReference type="ARBA" id="ARBA00030546"/>
    </source>
</evidence>
<comment type="catalytic activity">
    <reaction evidence="21">
        <text>N(6)-methyladenosine in U6 snRNA + 2-oxoglutarate + O2 = adenosine in U6 snRNA + formaldehyde + succinate + CO2</text>
        <dbReference type="Rhea" id="RHEA:57900"/>
        <dbReference type="Rhea" id="RHEA-COMP:13573"/>
        <dbReference type="Rhea" id="RHEA-COMP:13574"/>
        <dbReference type="ChEBI" id="CHEBI:15379"/>
        <dbReference type="ChEBI" id="CHEBI:16526"/>
        <dbReference type="ChEBI" id="CHEBI:16810"/>
        <dbReference type="ChEBI" id="CHEBI:16842"/>
        <dbReference type="ChEBI" id="CHEBI:30031"/>
        <dbReference type="ChEBI" id="CHEBI:74411"/>
        <dbReference type="ChEBI" id="CHEBI:74449"/>
    </reaction>
</comment>
<comment type="similarity">
    <text evidence="3">Belongs to the fto family.</text>
</comment>
<evidence type="ECO:0000256" key="11">
    <source>
        <dbReference type="ARBA" id="ARBA00023242"/>
    </source>
</evidence>
<keyword evidence="9" id="KW-0560">Oxidoreductase</keyword>
<dbReference type="AlphaFoldDB" id="A0A7S3LM41"/>
<dbReference type="GO" id="GO:0006307">
    <property type="term" value="P:DNA alkylation repair"/>
    <property type="evidence" value="ECO:0007669"/>
    <property type="project" value="InterPro"/>
</dbReference>
<feature type="domain" description="Alpha-ketoglutarate-dependent dioxygenase FTO catalytic" evidence="23">
    <location>
        <begin position="20"/>
        <end position="282"/>
    </location>
</feature>
<evidence type="ECO:0000256" key="2">
    <source>
        <dbReference type="ARBA" id="ARBA00004496"/>
    </source>
</evidence>
<evidence type="ECO:0000256" key="19">
    <source>
        <dbReference type="ARBA" id="ARBA00048158"/>
    </source>
</evidence>
<dbReference type="Gene3D" id="2.60.120.590">
    <property type="entry name" value="Alpha-ketoglutarate-dependent dioxygenase AlkB-like"/>
    <property type="match status" value="1"/>
</dbReference>
<dbReference type="InterPro" id="IPR024366">
    <property type="entry name" value="FTO_C"/>
</dbReference>
<comment type="subunit">
    <text evidence="17">Monomer. May also exist as homodimer.</text>
</comment>
<dbReference type="Pfam" id="PF12934">
    <property type="entry name" value="FTO_CTD"/>
    <property type="match status" value="1"/>
</dbReference>
<keyword evidence="10" id="KW-0408">Iron</keyword>
<evidence type="ECO:0000256" key="8">
    <source>
        <dbReference type="ARBA" id="ARBA00022964"/>
    </source>
</evidence>
<comment type="subcellular location">
    <subcellularLocation>
        <location evidence="2">Cytoplasm</location>
    </subcellularLocation>
    <subcellularLocation>
        <location evidence="1">Nucleus speckle</location>
    </subcellularLocation>
</comment>
<dbReference type="InterPro" id="IPR024367">
    <property type="entry name" value="FTO_cat_dom"/>
</dbReference>
<evidence type="ECO:0000256" key="18">
    <source>
        <dbReference type="ARBA" id="ARBA00047457"/>
    </source>
</evidence>
<dbReference type="InterPro" id="IPR038413">
    <property type="entry name" value="FTO_C_sf"/>
</dbReference>
<dbReference type="Pfam" id="PF12933">
    <property type="entry name" value="FTO_NTD"/>
    <property type="match status" value="1"/>
</dbReference>
<keyword evidence="11" id="KW-0539">Nucleus</keyword>
<evidence type="ECO:0000256" key="21">
    <source>
        <dbReference type="ARBA" id="ARBA00049056"/>
    </source>
</evidence>
<proteinExistence type="inferred from homology"/>
<gene>
    <name evidence="24" type="ORF">ASTO00021_LOCUS5120</name>
</gene>
<evidence type="ECO:0000256" key="1">
    <source>
        <dbReference type="ARBA" id="ARBA00004324"/>
    </source>
</evidence>
<dbReference type="InterPro" id="IPR037151">
    <property type="entry name" value="AlkB-like_sf"/>
</dbReference>
<sequence>MLPCTDDKRYKSKKFLTPDDADYKACVKSSYCGFEIKSASQCLKPEIHKNFQKALMTMQRAGLFHYDLVQFGTTVNSTRVQRVLVGEPGMTYLYQKLRLFALPWNDESVASGSLLAVKQLNDMIRLESEKLLKQKRDVGGYVGESAGVGSCDFNLTLINAARNNRELDVDGAIPVQKFVPFREESRFGMGKCAVNWHRDSTLEPFSTIAVYHHTPLDRNALDWKIAMAVDEGSNQLTSPALAVPLRDGDCYFMLGNFNHHHIHSVIAGTSTRYASTHRVAVTAQSTWREISEYSKSLLNHLQSEPDLAKSIRKIGEGASCLEFGWIRQFYVQGGVHAKQHETYWAPRIQRLEKIWKRLNSYLQKSIQSLILGTTCNNKRAYNMAIYILESRIESRREWQKRYHDKQYQGLEKPFRPIIVPEVDVTTDVDFVGELRDKMANLF</sequence>
<keyword evidence="6" id="KW-0963">Cytoplasm</keyword>
<dbReference type="Gene3D" id="1.20.58.1470">
    <property type="entry name" value="FTO C-terminal domain"/>
    <property type="match status" value="1"/>
</dbReference>
<evidence type="ECO:0000256" key="15">
    <source>
        <dbReference type="ARBA" id="ARBA00032169"/>
    </source>
</evidence>
<dbReference type="GO" id="GO:0008198">
    <property type="term" value="F:ferrous iron binding"/>
    <property type="evidence" value="ECO:0007669"/>
    <property type="project" value="TreeGrafter"/>
</dbReference>
<evidence type="ECO:0000256" key="17">
    <source>
        <dbReference type="ARBA" id="ARBA00046452"/>
    </source>
</evidence>
<comment type="catalytic activity">
    <reaction evidence="19">
        <text>an N(6)-methyladenosine in mRNA + 2-oxoglutarate + O2 = an adenosine in mRNA + formaldehyde + succinate + CO2</text>
        <dbReference type="Rhea" id="RHEA:49520"/>
        <dbReference type="Rhea" id="RHEA-COMP:12414"/>
        <dbReference type="Rhea" id="RHEA-COMP:12417"/>
        <dbReference type="ChEBI" id="CHEBI:15379"/>
        <dbReference type="ChEBI" id="CHEBI:16526"/>
        <dbReference type="ChEBI" id="CHEBI:16810"/>
        <dbReference type="ChEBI" id="CHEBI:16842"/>
        <dbReference type="ChEBI" id="CHEBI:30031"/>
        <dbReference type="ChEBI" id="CHEBI:74411"/>
        <dbReference type="ChEBI" id="CHEBI:74449"/>
        <dbReference type="EC" id="1.14.11.53"/>
    </reaction>
</comment>
<organism evidence="24">
    <name type="scientific">Aplanochytrium stocchinoi</name>
    <dbReference type="NCBI Taxonomy" id="215587"/>
    <lineage>
        <taxon>Eukaryota</taxon>
        <taxon>Sar</taxon>
        <taxon>Stramenopiles</taxon>
        <taxon>Bigyra</taxon>
        <taxon>Labyrinthulomycetes</taxon>
        <taxon>Thraustochytrida</taxon>
        <taxon>Thraustochytriidae</taxon>
        <taxon>Aplanochytrium</taxon>
    </lineage>
</organism>
<evidence type="ECO:0000256" key="7">
    <source>
        <dbReference type="ARBA" id="ARBA00022723"/>
    </source>
</evidence>
<name>A0A7S3LM41_9STRA</name>
<evidence type="ECO:0000256" key="16">
    <source>
        <dbReference type="ARBA" id="ARBA00032950"/>
    </source>
</evidence>
<evidence type="ECO:0000259" key="23">
    <source>
        <dbReference type="SMART" id="SM01223"/>
    </source>
</evidence>
<evidence type="ECO:0000256" key="14">
    <source>
        <dbReference type="ARBA" id="ARBA00030557"/>
    </source>
</evidence>
<evidence type="ECO:0000256" key="3">
    <source>
        <dbReference type="ARBA" id="ARBA00006264"/>
    </source>
</evidence>
<evidence type="ECO:0000256" key="20">
    <source>
        <dbReference type="ARBA" id="ARBA00048582"/>
    </source>
</evidence>
<dbReference type="PANTHER" id="PTHR31291">
    <property type="entry name" value="ALPHA-KETOGLUTARATE-DEPENDENT DIOXYGENASE FTO"/>
    <property type="match status" value="1"/>
</dbReference>
<dbReference type="GO" id="GO:0040014">
    <property type="term" value="P:regulation of multicellular organism growth"/>
    <property type="evidence" value="ECO:0007669"/>
    <property type="project" value="InterPro"/>
</dbReference>
<evidence type="ECO:0000256" key="5">
    <source>
        <dbReference type="ARBA" id="ARBA00013477"/>
    </source>
</evidence>
<comment type="catalytic activity">
    <reaction evidence="18">
        <text>an N(1)-methyladenosine in tRNA + 2-oxoglutarate + O2 = an adenosine in tRNA + formaldehyde + succinate + CO2</text>
        <dbReference type="Rhea" id="RHEA:54576"/>
        <dbReference type="Rhea" id="RHEA-COMP:10242"/>
        <dbReference type="Rhea" id="RHEA-COMP:12312"/>
        <dbReference type="ChEBI" id="CHEBI:15379"/>
        <dbReference type="ChEBI" id="CHEBI:16526"/>
        <dbReference type="ChEBI" id="CHEBI:16810"/>
        <dbReference type="ChEBI" id="CHEBI:16842"/>
        <dbReference type="ChEBI" id="CHEBI:30031"/>
        <dbReference type="ChEBI" id="CHEBI:74411"/>
        <dbReference type="ChEBI" id="CHEBI:74491"/>
    </reaction>
</comment>
<comment type="catalytic activity">
    <reaction evidence="22">
        <text>a 5'-end (N(7)-methyl 5'-triphosphoguanosine)-(N(6),2'-O-dimethyladenosine) in mRNA + 2-oxoglutarate + O2 = a 5'-end (N(7)-methyl 5'-triphosphoguanosine)-(2'-O-methyladenosine) in mRNA + formaldehyde + succinate + CO2</text>
        <dbReference type="Rhea" id="RHEA:57896"/>
        <dbReference type="Rhea" id="RHEA-COMP:11518"/>
        <dbReference type="Rhea" id="RHEA-COMP:11519"/>
        <dbReference type="ChEBI" id="CHEBI:15379"/>
        <dbReference type="ChEBI" id="CHEBI:16526"/>
        <dbReference type="ChEBI" id="CHEBI:16810"/>
        <dbReference type="ChEBI" id="CHEBI:16842"/>
        <dbReference type="ChEBI" id="CHEBI:30031"/>
        <dbReference type="ChEBI" id="CHEBI:85958"/>
        <dbReference type="ChEBI" id="CHEBI:85959"/>
    </reaction>
</comment>